<dbReference type="PROSITE" id="PS50846">
    <property type="entry name" value="HMA_2"/>
    <property type="match status" value="2"/>
</dbReference>
<evidence type="ECO:0000256" key="20">
    <source>
        <dbReference type="ARBA" id="ARBA00049289"/>
    </source>
</evidence>
<keyword evidence="7 21" id="KW-0479">Metal-binding</keyword>
<dbReference type="Gene3D" id="3.40.50.1000">
    <property type="entry name" value="HAD superfamily/HAD-like"/>
    <property type="match status" value="1"/>
</dbReference>
<evidence type="ECO:0000256" key="17">
    <source>
        <dbReference type="ARBA" id="ARBA00023136"/>
    </source>
</evidence>
<dbReference type="InterPro" id="IPR036412">
    <property type="entry name" value="HAD-like_sf"/>
</dbReference>
<dbReference type="FunFam" id="2.70.150.10:FF:000002">
    <property type="entry name" value="Copper-transporting ATPase 1, putative"/>
    <property type="match status" value="1"/>
</dbReference>
<keyword evidence="13" id="KW-1278">Translocase</keyword>
<dbReference type="SUPFAM" id="SSF56784">
    <property type="entry name" value="HAD-like"/>
    <property type="match status" value="1"/>
</dbReference>
<keyword evidence="12" id="KW-0460">Magnesium</keyword>
<dbReference type="Gene3D" id="3.30.70.100">
    <property type="match status" value="2"/>
</dbReference>
<evidence type="ECO:0000256" key="14">
    <source>
        <dbReference type="ARBA" id="ARBA00022989"/>
    </source>
</evidence>
<feature type="domain" description="HMA" evidence="22">
    <location>
        <begin position="1"/>
        <end position="58"/>
    </location>
</feature>
<dbReference type="EMBL" id="METP01000034">
    <property type="protein sequence ID" value="OGC05783.1"/>
    <property type="molecule type" value="Genomic_DNA"/>
</dbReference>
<keyword evidence="11 21" id="KW-0067">ATP-binding</keyword>
<evidence type="ECO:0000256" key="1">
    <source>
        <dbReference type="ARBA" id="ARBA00004651"/>
    </source>
</evidence>
<protein>
    <recommendedName>
        <fullName evidence="4">Copper-exporting P-type ATPase</fullName>
        <ecNumber evidence="3">7.2.2.8</ecNumber>
    </recommendedName>
    <alternativeName>
        <fullName evidence="18">Copper-exporting P-type ATPase A</fullName>
    </alternativeName>
    <alternativeName>
        <fullName evidence="19">Cu(+)-exporting ATPase</fullName>
    </alternativeName>
</protein>
<dbReference type="InterPro" id="IPR023214">
    <property type="entry name" value="HAD_sf"/>
</dbReference>
<evidence type="ECO:0000256" key="10">
    <source>
        <dbReference type="ARBA" id="ARBA00022796"/>
    </source>
</evidence>
<gene>
    <name evidence="23" type="ORF">A3H38_03925</name>
</gene>
<dbReference type="InterPro" id="IPR006121">
    <property type="entry name" value="HMA_dom"/>
</dbReference>
<keyword evidence="16" id="KW-0406">Ion transport</keyword>
<keyword evidence="10" id="KW-0187">Copper transport</keyword>
<feature type="transmembrane region" description="Helical" evidence="21">
    <location>
        <begin position="408"/>
        <end position="429"/>
    </location>
</feature>
<dbReference type="NCBIfam" id="TIGR01494">
    <property type="entry name" value="ATPase_P-type"/>
    <property type="match status" value="2"/>
</dbReference>
<proteinExistence type="inferred from homology"/>
<comment type="caution">
    <text evidence="23">The sequence shown here is derived from an EMBL/GenBank/DDBJ whole genome shotgun (WGS) entry which is preliminary data.</text>
</comment>
<feature type="transmembrane region" description="Helical" evidence="21">
    <location>
        <begin position="754"/>
        <end position="773"/>
    </location>
</feature>
<evidence type="ECO:0000313" key="23">
    <source>
        <dbReference type="EMBL" id="OGC05783.1"/>
    </source>
</evidence>
<dbReference type="GO" id="GO:0043682">
    <property type="term" value="F:P-type divalent copper transporter activity"/>
    <property type="evidence" value="ECO:0007669"/>
    <property type="project" value="TreeGrafter"/>
</dbReference>
<dbReference type="GO" id="GO:0005507">
    <property type="term" value="F:copper ion binding"/>
    <property type="evidence" value="ECO:0007669"/>
    <property type="project" value="InterPro"/>
</dbReference>
<dbReference type="Proteomes" id="UP000176938">
    <property type="component" value="Unassembled WGS sequence"/>
</dbReference>
<evidence type="ECO:0000256" key="4">
    <source>
        <dbReference type="ARBA" id="ARBA00015102"/>
    </source>
</evidence>
<dbReference type="SFLD" id="SFLDS00003">
    <property type="entry name" value="Haloacid_Dehalogenase"/>
    <property type="match status" value="1"/>
</dbReference>
<dbReference type="InterPro" id="IPR027256">
    <property type="entry name" value="P-typ_ATPase_IB"/>
</dbReference>
<dbReference type="PRINTS" id="PR00943">
    <property type="entry name" value="CUATPASE"/>
</dbReference>
<dbReference type="EC" id="7.2.2.8" evidence="3"/>
<keyword evidence="15" id="KW-0186">Copper</keyword>
<dbReference type="PANTHER" id="PTHR43520:SF8">
    <property type="entry name" value="P-TYPE CU(+) TRANSPORTER"/>
    <property type="match status" value="1"/>
</dbReference>
<dbReference type="FunFam" id="3.40.50.1000:FF:000144">
    <property type="entry name" value="copper-transporting ATPase 1 isoform X2"/>
    <property type="match status" value="1"/>
</dbReference>
<dbReference type="NCBIfam" id="TIGR00003">
    <property type="entry name" value="copper ion binding protein"/>
    <property type="match status" value="2"/>
</dbReference>
<evidence type="ECO:0000256" key="7">
    <source>
        <dbReference type="ARBA" id="ARBA00022723"/>
    </source>
</evidence>
<dbReference type="SUPFAM" id="SSF55008">
    <property type="entry name" value="HMA, heavy metal-associated domain"/>
    <property type="match status" value="2"/>
</dbReference>
<evidence type="ECO:0000313" key="24">
    <source>
        <dbReference type="Proteomes" id="UP000176938"/>
    </source>
</evidence>
<feature type="transmembrane region" description="Helical" evidence="21">
    <location>
        <begin position="256"/>
        <end position="274"/>
    </location>
</feature>
<dbReference type="InterPro" id="IPR044492">
    <property type="entry name" value="P_typ_ATPase_HD_dom"/>
</dbReference>
<dbReference type="GO" id="GO:0005886">
    <property type="term" value="C:plasma membrane"/>
    <property type="evidence" value="ECO:0007669"/>
    <property type="project" value="UniProtKB-SubCell"/>
</dbReference>
<dbReference type="CDD" id="cd02094">
    <property type="entry name" value="P-type_ATPase_Cu-like"/>
    <property type="match status" value="1"/>
</dbReference>
<evidence type="ECO:0000256" key="21">
    <source>
        <dbReference type="RuleBase" id="RU362081"/>
    </source>
</evidence>
<dbReference type="Gene3D" id="2.70.150.10">
    <property type="entry name" value="Calcium-transporting ATPase, cytoplasmic transduction domain A"/>
    <property type="match status" value="1"/>
</dbReference>
<dbReference type="PROSITE" id="PS00154">
    <property type="entry name" value="ATPASE_E1_E2"/>
    <property type="match status" value="1"/>
</dbReference>
<keyword evidence="17 21" id="KW-0472">Membrane</keyword>
<dbReference type="CDD" id="cd00371">
    <property type="entry name" value="HMA"/>
    <property type="match status" value="2"/>
</dbReference>
<feature type="transmembrane region" description="Helical" evidence="21">
    <location>
        <begin position="190"/>
        <end position="212"/>
    </location>
</feature>
<dbReference type="AlphaFoldDB" id="A0A1F4RE86"/>
<feature type="transmembrane region" description="Helical" evidence="21">
    <location>
        <begin position="779"/>
        <end position="802"/>
    </location>
</feature>
<evidence type="ECO:0000256" key="12">
    <source>
        <dbReference type="ARBA" id="ARBA00022842"/>
    </source>
</evidence>
<keyword evidence="5" id="KW-0813">Transport</keyword>
<evidence type="ECO:0000256" key="19">
    <source>
        <dbReference type="ARBA" id="ARBA00033239"/>
    </source>
</evidence>
<evidence type="ECO:0000256" key="16">
    <source>
        <dbReference type="ARBA" id="ARBA00023065"/>
    </source>
</evidence>
<dbReference type="GO" id="GO:0016887">
    <property type="term" value="F:ATP hydrolysis activity"/>
    <property type="evidence" value="ECO:0007669"/>
    <property type="project" value="InterPro"/>
</dbReference>
<evidence type="ECO:0000256" key="13">
    <source>
        <dbReference type="ARBA" id="ARBA00022967"/>
    </source>
</evidence>
<feature type="transmembrane region" description="Helical" evidence="21">
    <location>
        <begin position="435"/>
        <end position="456"/>
    </location>
</feature>
<name>A0A1F4RE86_UNCSA</name>
<feature type="domain" description="HMA" evidence="22">
    <location>
        <begin position="67"/>
        <end position="132"/>
    </location>
</feature>
<dbReference type="SUPFAM" id="SSF81653">
    <property type="entry name" value="Calcium ATPase, transduction domain A"/>
    <property type="match status" value="1"/>
</dbReference>
<dbReference type="Gene3D" id="3.40.1110.10">
    <property type="entry name" value="Calcium-transporting ATPase, cytoplasmic domain N"/>
    <property type="match status" value="1"/>
</dbReference>
<evidence type="ECO:0000256" key="15">
    <source>
        <dbReference type="ARBA" id="ARBA00023008"/>
    </source>
</evidence>
<evidence type="ECO:0000256" key="9">
    <source>
        <dbReference type="ARBA" id="ARBA00022741"/>
    </source>
</evidence>
<dbReference type="InterPro" id="IPR001757">
    <property type="entry name" value="P_typ_ATPase"/>
</dbReference>
<keyword evidence="9 21" id="KW-0547">Nucleotide-binding</keyword>
<sequence>MSCASCVSAIENALKSFKGVIKANVNFASEKATVEYDPTVADIAAIEKIIKNTGYTVVKPKAGGGLTTLNLKVVGMDNLHCVGTVGGAVASLPGIISKDLRVNEKAVIKFDAAKVSAARIKEAIKESGYAPIDEEEATVDAEKQAREKEIGNLLKRFFGSLLLSIPLLYYMFGMLFGLPMSQFMMQNAAAIQFVLTTPIMFIGSIFFTRGIVSLVKTRTANMDTLVSIGVGSAYLYSLYVTIAIWRGNSAFGMESLYYEVAGFLITFILLGKYFEAMAKGKTSAAIKKLMELQPKTALVVRGGQEVEVKIEEIVIGDILVVKPGGKIPVDGTVVNGHSSVDESMVTGESIPVEKKAGDKVVGATINKNGAFKFKAEKIGKETFLSQVIRLVEEARGSKAPVEELADKISAVFVPAVVLIGLTAFVVWLLAGQSFIFALTVFIAVLIIACPCALGLATPTAVMVGTGLGAERGILIKSAAALQKAAQLKVIVFDKTGTLTKGKPEVTDLVATSNLKLQNPNKELLLYAAVAEKRSEHPLGEAILKKARAEGLAVPEPENFNSISGKGVEAKLNGETIFLGNRKLAQEKNLSFQEQEGQINELESQGKTVMLVAKGSVLLGLIAVADTLKEHSKAAVAELHRMGREVVMITGDNKRTGEAIAKQVGIDCVLAEVLPEDKAAAVKKLQAEGKKVAMVGDGINDAPALVQADIGIAIGTGTDVAIEAGEIILVKDDLRDVVTAIELSAYSMRKIKQNLFWAFAYNSLGIPIAAGILYPFTGFLLNPIIAGAAMAFSSVSVVTNSLLMKRFKPGIKK</sequence>
<evidence type="ECO:0000256" key="8">
    <source>
        <dbReference type="ARBA" id="ARBA00022737"/>
    </source>
</evidence>
<dbReference type="PRINTS" id="PR00119">
    <property type="entry name" value="CATATPASE"/>
</dbReference>
<evidence type="ECO:0000256" key="6">
    <source>
        <dbReference type="ARBA" id="ARBA00022692"/>
    </source>
</evidence>
<dbReference type="PANTHER" id="PTHR43520">
    <property type="entry name" value="ATP7, ISOFORM B"/>
    <property type="match status" value="1"/>
</dbReference>
<dbReference type="InterPro" id="IPR023298">
    <property type="entry name" value="ATPase_P-typ_TM_dom_sf"/>
</dbReference>
<comment type="similarity">
    <text evidence="2 21">Belongs to the cation transport ATPase (P-type) (TC 3.A.3) family. Type IB subfamily.</text>
</comment>
<comment type="subcellular location">
    <subcellularLocation>
        <location evidence="1">Cell membrane</location>
        <topology evidence="1">Multi-pass membrane protein</topology>
    </subcellularLocation>
</comment>
<keyword evidence="6 21" id="KW-0812">Transmembrane</keyword>
<dbReference type="InterPro" id="IPR006122">
    <property type="entry name" value="HMA_Cu_ion-bd"/>
</dbReference>
<dbReference type="InterPro" id="IPR018303">
    <property type="entry name" value="ATPase_P-typ_P_site"/>
</dbReference>
<reference evidence="23 24" key="1">
    <citation type="journal article" date="2016" name="Nat. Commun.">
        <title>Thousands of microbial genomes shed light on interconnected biogeochemical processes in an aquifer system.</title>
        <authorList>
            <person name="Anantharaman K."/>
            <person name="Brown C.T."/>
            <person name="Hug L.A."/>
            <person name="Sharon I."/>
            <person name="Castelle C.J."/>
            <person name="Probst A.J."/>
            <person name="Thomas B.C."/>
            <person name="Singh A."/>
            <person name="Wilkins M.J."/>
            <person name="Karaoz U."/>
            <person name="Brodie E.L."/>
            <person name="Williams K.H."/>
            <person name="Hubbard S.S."/>
            <person name="Banfield J.F."/>
        </authorList>
    </citation>
    <scope>NUCLEOTIDE SEQUENCE [LARGE SCALE GENOMIC DNA]</scope>
</reference>
<dbReference type="InterPro" id="IPR059000">
    <property type="entry name" value="ATPase_P-type_domA"/>
</dbReference>
<dbReference type="FunFam" id="3.30.70.100:FF:000001">
    <property type="entry name" value="ATPase copper transporting beta"/>
    <property type="match status" value="1"/>
</dbReference>
<accession>A0A1F4RE86</accession>
<dbReference type="SFLD" id="SFLDG00002">
    <property type="entry name" value="C1.7:_P-type_atpase_like"/>
    <property type="match status" value="1"/>
</dbReference>
<feature type="transmembrane region" description="Helical" evidence="21">
    <location>
        <begin position="157"/>
        <end position="178"/>
    </location>
</feature>
<evidence type="ECO:0000256" key="2">
    <source>
        <dbReference type="ARBA" id="ARBA00006024"/>
    </source>
</evidence>
<evidence type="ECO:0000256" key="5">
    <source>
        <dbReference type="ARBA" id="ARBA00022448"/>
    </source>
</evidence>
<dbReference type="InterPro" id="IPR036163">
    <property type="entry name" value="HMA_dom_sf"/>
</dbReference>
<evidence type="ECO:0000256" key="18">
    <source>
        <dbReference type="ARBA" id="ARBA00029719"/>
    </source>
</evidence>
<dbReference type="GO" id="GO:0140581">
    <property type="term" value="F:P-type monovalent copper transporter activity"/>
    <property type="evidence" value="ECO:0007669"/>
    <property type="project" value="UniProtKB-EC"/>
</dbReference>
<keyword evidence="21" id="KW-1003">Cell membrane</keyword>
<dbReference type="Pfam" id="PF00122">
    <property type="entry name" value="E1-E2_ATPase"/>
    <property type="match status" value="1"/>
</dbReference>
<evidence type="ECO:0000259" key="22">
    <source>
        <dbReference type="PROSITE" id="PS50846"/>
    </source>
</evidence>
<keyword evidence="8" id="KW-0677">Repeat</keyword>
<dbReference type="GO" id="GO:0005524">
    <property type="term" value="F:ATP binding"/>
    <property type="evidence" value="ECO:0007669"/>
    <property type="project" value="UniProtKB-UniRule"/>
</dbReference>
<evidence type="ECO:0000256" key="3">
    <source>
        <dbReference type="ARBA" id="ARBA00012517"/>
    </source>
</evidence>
<dbReference type="Pfam" id="PF00403">
    <property type="entry name" value="HMA"/>
    <property type="match status" value="2"/>
</dbReference>
<feature type="transmembrane region" description="Helical" evidence="21">
    <location>
        <begin position="224"/>
        <end position="244"/>
    </location>
</feature>
<comment type="catalytic activity">
    <reaction evidence="20">
        <text>Cu(+)(in) + ATP + H2O = Cu(+)(out) + ADP + phosphate + H(+)</text>
        <dbReference type="Rhea" id="RHEA:25792"/>
        <dbReference type="ChEBI" id="CHEBI:15377"/>
        <dbReference type="ChEBI" id="CHEBI:15378"/>
        <dbReference type="ChEBI" id="CHEBI:30616"/>
        <dbReference type="ChEBI" id="CHEBI:43474"/>
        <dbReference type="ChEBI" id="CHEBI:49552"/>
        <dbReference type="ChEBI" id="CHEBI:456216"/>
        <dbReference type="EC" id="7.2.2.8"/>
    </reaction>
</comment>
<dbReference type="Pfam" id="PF00702">
    <property type="entry name" value="Hydrolase"/>
    <property type="match status" value="1"/>
</dbReference>
<dbReference type="SUPFAM" id="SSF81665">
    <property type="entry name" value="Calcium ATPase, transmembrane domain M"/>
    <property type="match status" value="1"/>
</dbReference>
<dbReference type="SFLD" id="SFLDF00027">
    <property type="entry name" value="p-type_atpase"/>
    <property type="match status" value="1"/>
</dbReference>
<dbReference type="NCBIfam" id="TIGR01511">
    <property type="entry name" value="ATPase-IB1_Cu"/>
    <property type="match status" value="1"/>
</dbReference>
<keyword evidence="14 21" id="KW-1133">Transmembrane helix</keyword>
<dbReference type="InterPro" id="IPR008250">
    <property type="entry name" value="ATPase_P-typ_transduc_dom_A_sf"/>
</dbReference>
<dbReference type="InterPro" id="IPR023299">
    <property type="entry name" value="ATPase_P-typ_cyto_dom_N"/>
</dbReference>
<evidence type="ECO:0000256" key="11">
    <source>
        <dbReference type="ARBA" id="ARBA00022840"/>
    </source>
</evidence>
<dbReference type="NCBIfam" id="TIGR01525">
    <property type="entry name" value="ATPase-IB_hvy"/>
    <property type="match status" value="1"/>
</dbReference>
<organism evidence="23 24">
    <name type="scientific">candidate division WOR-1 bacterium RIFCSPLOWO2_02_FULL_46_20</name>
    <dbReference type="NCBI Taxonomy" id="1802567"/>
    <lineage>
        <taxon>Bacteria</taxon>
        <taxon>Bacillati</taxon>
        <taxon>Saganbacteria</taxon>
    </lineage>
</organism>
<dbReference type="GO" id="GO:0055070">
    <property type="term" value="P:copper ion homeostasis"/>
    <property type="evidence" value="ECO:0007669"/>
    <property type="project" value="TreeGrafter"/>
</dbReference>